<dbReference type="InterPro" id="IPR002867">
    <property type="entry name" value="IBR_dom"/>
</dbReference>
<evidence type="ECO:0000256" key="1">
    <source>
        <dbReference type="ARBA" id="ARBA00001798"/>
    </source>
</evidence>
<evidence type="ECO:0000256" key="9">
    <source>
        <dbReference type="PROSITE-ProRule" id="PRU00175"/>
    </source>
</evidence>
<keyword evidence="6 9" id="KW-0863">Zinc-finger</keyword>
<dbReference type="InterPro" id="IPR001841">
    <property type="entry name" value="Znf_RING"/>
</dbReference>
<evidence type="ECO:0000256" key="6">
    <source>
        <dbReference type="ARBA" id="ARBA00022771"/>
    </source>
</evidence>
<evidence type="ECO:0000256" key="8">
    <source>
        <dbReference type="ARBA" id="ARBA00022833"/>
    </source>
</evidence>
<dbReference type="AlphaFoldDB" id="A0A5K3FXI3"/>
<evidence type="ECO:0000256" key="4">
    <source>
        <dbReference type="ARBA" id="ARBA00022723"/>
    </source>
</evidence>
<evidence type="ECO:0000313" key="13">
    <source>
        <dbReference type="WBParaSite" id="MCU_012415-RA"/>
    </source>
</evidence>
<evidence type="ECO:0000256" key="7">
    <source>
        <dbReference type="ARBA" id="ARBA00022786"/>
    </source>
</evidence>
<dbReference type="WBParaSite" id="MCU_012415-RA">
    <property type="protein sequence ID" value="MCU_012415-RA"/>
    <property type="gene ID" value="MCU_012415"/>
</dbReference>
<feature type="region of interest" description="Disordered" evidence="10">
    <location>
        <begin position="193"/>
        <end position="218"/>
    </location>
</feature>
<keyword evidence="8" id="KW-0862">Zinc</keyword>
<comment type="catalytic activity">
    <reaction evidence="1">
        <text>[E2 ubiquitin-conjugating enzyme]-S-ubiquitinyl-L-cysteine + [acceptor protein]-L-lysine = [E2 ubiquitin-conjugating enzyme]-L-cysteine + [acceptor protein]-N(6)-ubiquitinyl-L-lysine.</text>
        <dbReference type="EC" id="2.3.2.31"/>
    </reaction>
</comment>
<name>A0A5K3FXI3_MESCO</name>
<dbReference type="GO" id="GO:0016567">
    <property type="term" value="P:protein ubiquitination"/>
    <property type="evidence" value="ECO:0007669"/>
    <property type="project" value="InterPro"/>
</dbReference>
<dbReference type="Gene3D" id="3.30.40.10">
    <property type="entry name" value="Zinc/RING finger domain, C3HC4 (zinc finger)"/>
    <property type="match status" value="1"/>
</dbReference>
<proteinExistence type="predicted"/>
<dbReference type="InterPro" id="IPR013083">
    <property type="entry name" value="Znf_RING/FYVE/PHD"/>
</dbReference>
<reference evidence="13" key="1">
    <citation type="submission" date="2019-11" db="UniProtKB">
        <authorList>
            <consortium name="WormBaseParasite"/>
        </authorList>
    </citation>
    <scope>IDENTIFICATION</scope>
</reference>
<dbReference type="PROSITE" id="PS50089">
    <property type="entry name" value="ZF_RING_2"/>
    <property type="match status" value="1"/>
</dbReference>
<accession>A0A5K3FXI3</accession>
<dbReference type="Gene3D" id="1.20.120.1750">
    <property type="match status" value="1"/>
</dbReference>
<dbReference type="SMART" id="SM00184">
    <property type="entry name" value="RING"/>
    <property type="match status" value="2"/>
</dbReference>
<evidence type="ECO:0000256" key="2">
    <source>
        <dbReference type="ARBA" id="ARBA00012251"/>
    </source>
</evidence>
<keyword evidence="4" id="KW-0479">Metal-binding</keyword>
<dbReference type="Pfam" id="PF01485">
    <property type="entry name" value="IBR"/>
    <property type="match status" value="1"/>
</dbReference>
<dbReference type="SMART" id="SM00647">
    <property type="entry name" value="IBR"/>
    <property type="match status" value="1"/>
</dbReference>
<evidence type="ECO:0000259" key="11">
    <source>
        <dbReference type="PROSITE" id="PS50089"/>
    </source>
</evidence>
<feature type="compositionally biased region" description="Acidic residues" evidence="10">
    <location>
        <begin position="200"/>
        <end position="216"/>
    </location>
</feature>
<dbReference type="GO" id="GO:0008270">
    <property type="term" value="F:zinc ion binding"/>
    <property type="evidence" value="ECO:0007669"/>
    <property type="project" value="UniProtKB-KW"/>
</dbReference>
<organism evidence="13">
    <name type="scientific">Mesocestoides corti</name>
    <name type="common">Flatworm</name>
    <dbReference type="NCBI Taxonomy" id="53468"/>
    <lineage>
        <taxon>Eukaryota</taxon>
        <taxon>Metazoa</taxon>
        <taxon>Spiralia</taxon>
        <taxon>Lophotrochozoa</taxon>
        <taxon>Platyhelminthes</taxon>
        <taxon>Cestoda</taxon>
        <taxon>Eucestoda</taxon>
        <taxon>Cyclophyllidea</taxon>
        <taxon>Mesocestoididae</taxon>
        <taxon>Mesocestoides</taxon>
    </lineage>
</organism>
<dbReference type="PROSITE" id="PS00518">
    <property type="entry name" value="ZF_RING_1"/>
    <property type="match status" value="1"/>
</dbReference>
<dbReference type="SUPFAM" id="SSF57850">
    <property type="entry name" value="RING/U-box"/>
    <property type="match status" value="3"/>
</dbReference>
<keyword evidence="5" id="KW-0677">Repeat</keyword>
<dbReference type="EC" id="2.3.2.31" evidence="2"/>
<evidence type="ECO:0000259" key="12">
    <source>
        <dbReference type="PROSITE" id="PS51873"/>
    </source>
</evidence>
<dbReference type="InterPro" id="IPR031127">
    <property type="entry name" value="E3_UB_ligase_RBR"/>
</dbReference>
<dbReference type="CDD" id="cd20341">
    <property type="entry name" value="BRcat_RBR_RNF14"/>
    <property type="match status" value="1"/>
</dbReference>
<feature type="domain" description="RING-type" evidence="12">
    <location>
        <begin position="58"/>
        <end position="306"/>
    </location>
</feature>
<evidence type="ECO:0000256" key="10">
    <source>
        <dbReference type="SAM" id="MobiDB-lite"/>
    </source>
</evidence>
<dbReference type="InterPro" id="IPR017907">
    <property type="entry name" value="Znf_RING_CS"/>
</dbReference>
<sequence>FDYLECELLSSLLGLPREGDSLVYDVSEKIPQRRMRDSALASIVDYDALERRRVFRESKVECEVCMDADKLGAECTRLSGCEHVFCHECLREALKYHMADGVTAGTFRCLGCNSLVDLHEVKEFATPEQYERYDELLLQRSLSMMEDVVRCPRAGCSGTCLADDEYLARCPVCQHSFCPRCLRPNHRGTACKQEATVDGGESDDEEEEEDDADDKDEEGRLLWRIAHEQDPAKRMLLLERQVLVLGRPTEDVVAFNRFRKTYRNRCPTCRIFVEKVDGCNSVFCPICNKEFIYGLQEARCQPDPSP</sequence>
<dbReference type="InterPro" id="IPR044066">
    <property type="entry name" value="TRIAD_supradom"/>
</dbReference>
<dbReference type="PROSITE" id="PS51873">
    <property type="entry name" value="TRIAD"/>
    <property type="match status" value="1"/>
</dbReference>
<dbReference type="GO" id="GO:0061630">
    <property type="term" value="F:ubiquitin protein ligase activity"/>
    <property type="evidence" value="ECO:0007669"/>
    <property type="project" value="UniProtKB-EC"/>
</dbReference>
<feature type="domain" description="RING-type" evidence="11">
    <location>
        <begin position="62"/>
        <end position="113"/>
    </location>
</feature>
<keyword evidence="7" id="KW-0833">Ubl conjugation pathway</keyword>
<dbReference type="PANTHER" id="PTHR11685">
    <property type="entry name" value="RBR FAMILY RING FINGER AND IBR DOMAIN-CONTAINING"/>
    <property type="match status" value="1"/>
</dbReference>
<dbReference type="CDD" id="cd20336">
    <property type="entry name" value="Rcat_RBR"/>
    <property type="match status" value="1"/>
</dbReference>
<evidence type="ECO:0000256" key="3">
    <source>
        <dbReference type="ARBA" id="ARBA00022679"/>
    </source>
</evidence>
<protein>
    <recommendedName>
        <fullName evidence="2">RBR-type E3 ubiquitin transferase</fullName>
        <ecNumber evidence="2">2.3.2.31</ecNumber>
    </recommendedName>
</protein>
<evidence type="ECO:0000256" key="5">
    <source>
        <dbReference type="ARBA" id="ARBA00022737"/>
    </source>
</evidence>
<keyword evidence="3" id="KW-0808">Transferase</keyword>